<comment type="caution">
    <text evidence="2">The sequence shown here is derived from an EMBL/GenBank/DDBJ whole genome shotgun (WGS) entry which is preliminary data.</text>
</comment>
<feature type="non-terminal residue" evidence="2">
    <location>
        <position position="1"/>
    </location>
</feature>
<sequence length="119" mass="13492">SLKEVTSTAQTGLIKSIEVYGHVRVRQVVLNEKQSIGSESFMKRKGYSKQYRMSDISENSYSHNQSSYDEDTKTSTSRSFISPTQAPISSSSFLQQQDRKDHSSKYVPDSGIIEMQDKK</sequence>
<dbReference type="Proteomes" id="UP001057375">
    <property type="component" value="Unassembled WGS sequence"/>
</dbReference>
<proteinExistence type="predicted"/>
<protein>
    <submittedName>
        <fullName evidence="2">Uncharacterized protein</fullName>
    </submittedName>
</protein>
<keyword evidence="3" id="KW-1185">Reference proteome</keyword>
<name>A0ABQ5JWE3_9EUKA</name>
<dbReference type="EMBL" id="BQXS01011998">
    <property type="protein sequence ID" value="GKT18929.1"/>
    <property type="molecule type" value="Genomic_DNA"/>
</dbReference>
<evidence type="ECO:0000313" key="2">
    <source>
        <dbReference type="EMBL" id="GKT18929.1"/>
    </source>
</evidence>
<reference evidence="2" key="1">
    <citation type="submission" date="2022-03" db="EMBL/GenBank/DDBJ databases">
        <title>Draft genome sequence of Aduncisulcus paluster, a free-living microaerophilic Fornicata.</title>
        <authorList>
            <person name="Yuyama I."/>
            <person name="Kume K."/>
            <person name="Tamura T."/>
            <person name="Inagaki Y."/>
            <person name="Hashimoto T."/>
        </authorList>
    </citation>
    <scope>NUCLEOTIDE SEQUENCE</scope>
    <source>
        <strain evidence="2">NY0171</strain>
    </source>
</reference>
<accession>A0ABQ5JWE3</accession>
<gene>
    <name evidence="2" type="ORF">ADUPG1_011408</name>
</gene>
<feature type="region of interest" description="Disordered" evidence="1">
    <location>
        <begin position="53"/>
        <end position="119"/>
    </location>
</feature>
<feature type="compositionally biased region" description="Polar residues" evidence="1">
    <location>
        <begin position="74"/>
        <end position="96"/>
    </location>
</feature>
<evidence type="ECO:0000313" key="3">
    <source>
        <dbReference type="Proteomes" id="UP001057375"/>
    </source>
</evidence>
<organism evidence="2 3">
    <name type="scientific">Aduncisulcus paluster</name>
    <dbReference type="NCBI Taxonomy" id="2918883"/>
    <lineage>
        <taxon>Eukaryota</taxon>
        <taxon>Metamonada</taxon>
        <taxon>Carpediemonas-like organisms</taxon>
        <taxon>Aduncisulcus</taxon>
    </lineage>
</organism>
<evidence type="ECO:0000256" key="1">
    <source>
        <dbReference type="SAM" id="MobiDB-lite"/>
    </source>
</evidence>
<feature type="compositionally biased region" description="Polar residues" evidence="1">
    <location>
        <begin position="56"/>
        <end position="67"/>
    </location>
</feature>